<accession>A0A6A4HC95</accession>
<evidence type="ECO:0000256" key="6">
    <source>
        <dbReference type="ARBA" id="ARBA00023157"/>
    </source>
</evidence>
<keyword evidence="7 11" id="KW-0326">Glycosidase</keyword>
<dbReference type="GO" id="GO:0004650">
    <property type="term" value="F:polygalacturonase activity"/>
    <property type="evidence" value="ECO:0007669"/>
    <property type="project" value="UniProtKB-EC"/>
</dbReference>
<feature type="signal peptide" evidence="12">
    <location>
        <begin position="1"/>
        <end position="18"/>
    </location>
</feature>
<dbReference type="EC" id="3.2.1.15" evidence="2"/>
<dbReference type="InterPro" id="IPR011050">
    <property type="entry name" value="Pectin_lyase_fold/virulence"/>
</dbReference>
<keyword evidence="5 11" id="KW-0378">Hydrolase</keyword>
<evidence type="ECO:0000256" key="8">
    <source>
        <dbReference type="ARBA" id="ARBA00023316"/>
    </source>
</evidence>
<feature type="chain" id="PRO_5025576461" description="endo-polygalacturonase" evidence="12">
    <location>
        <begin position="19"/>
        <end position="315"/>
    </location>
</feature>
<comment type="similarity">
    <text evidence="1 11">Belongs to the glycosyl hydrolase 28 family.</text>
</comment>
<evidence type="ECO:0000256" key="9">
    <source>
        <dbReference type="ARBA" id="ARBA00034074"/>
    </source>
</evidence>
<evidence type="ECO:0000256" key="3">
    <source>
        <dbReference type="ARBA" id="ARBA00022729"/>
    </source>
</evidence>
<evidence type="ECO:0000256" key="4">
    <source>
        <dbReference type="ARBA" id="ARBA00022737"/>
    </source>
</evidence>
<dbReference type="GO" id="GO:0045490">
    <property type="term" value="P:pectin catabolic process"/>
    <property type="evidence" value="ECO:0007669"/>
    <property type="project" value="TreeGrafter"/>
</dbReference>
<dbReference type="PANTHER" id="PTHR31884:SF1">
    <property type="entry name" value="POLYGALACTURONASE"/>
    <property type="match status" value="1"/>
</dbReference>
<dbReference type="AlphaFoldDB" id="A0A6A4HC95"/>
<dbReference type="SUPFAM" id="SSF51126">
    <property type="entry name" value="Pectin lyase-like"/>
    <property type="match status" value="1"/>
</dbReference>
<protein>
    <recommendedName>
        <fullName evidence="2">endo-polygalacturonase</fullName>
        <ecNumber evidence="2">3.2.1.15</ecNumber>
    </recommendedName>
</protein>
<proteinExistence type="inferred from homology"/>
<organism evidence="13 14">
    <name type="scientific">Gymnopus androsaceus JB14</name>
    <dbReference type="NCBI Taxonomy" id="1447944"/>
    <lineage>
        <taxon>Eukaryota</taxon>
        <taxon>Fungi</taxon>
        <taxon>Dikarya</taxon>
        <taxon>Basidiomycota</taxon>
        <taxon>Agaricomycotina</taxon>
        <taxon>Agaricomycetes</taxon>
        <taxon>Agaricomycetidae</taxon>
        <taxon>Agaricales</taxon>
        <taxon>Marasmiineae</taxon>
        <taxon>Omphalotaceae</taxon>
        <taxon>Gymnopus</taxon>
    </lineage>
</organism>
<dbReference type="Gene3D" id="2.160.20.10">
    <property type="entry name" value="Single-stranded right-handed beta-helix, Pectin lyase-like"/>
    <property type="match status" value="1"/>
</dbReference>
<evidence type="ECO:0000256" key="5">
    <source>
        <dbReference type="ARBA" id="ARBA00022801"/>
    </source>
</evidence>
<dbReference type="EMBL" id="ML769533">
    <property type="protein sequence ID" value="KAE9395333.1"/>
    <property type="molecule type" value="Genomic_DNA"/>
</dbReference>
<keyword evidence="13" id="KW-0456">Lyase</keyword>
<reference evidence="13" key="1">
    <citation type="journal article" date="2019" name="Environ. Microbiol.">
        <title>Fungal ecological strategies reflected in gene transcription - a case study of two litter decomposers.</title>
        <authorList>
            <person name="Barbi F."/>
            <person name="Kohler A."/>
            <person name="Barry K."/>
            <person name="Baskaran P."/>
            <person name="Daum C."/>
            <person name="Fauchery L."/>
            <person name="Ihrmark K."/>
            <person name="Kuo A."/>
            <person name="LaButti K."/>
            <person name="Lipzen A."/>
            <person name="Morin E."/>
            <person name="Grigoriev I.V."/>
            <person name="Henrissat B."/>
            <person name="Lindahl B."/>
            <person name="Martin F."/>
        </authorList>
    </citation>
    <scope>NUCLEOTIDE SEQUENCE</scope>
    <source>
        <strain evidence="13">JB14</strain>
    </source>
</reference>
<gene>
    <name evidence="13" type="ORF">BT96DRAFT_942512</name>
</gene>
<evidence type="ECO:0000256" key="10">
    <source>
        <dbReference type="PROSITE-ProRule" id="PRU10052"/>
    </source>
</evidence>
<dbReference type="GO" id="GO:0071555">
    <property type="term" value="P:cell wall organization"/>
    <property type="evidence" value="ECO:0007669"/>
    <property type="project" value="UniProtKB-KW"/>
</dbReference>
<dbReference type="OrthoDB" id="1546079at2759"/>
<evidence type="ECO:0000256" key="11">
    <source>
        <dbReference type="RuleBase" id="RU361169"/>
    </source>
</evidence>
<keyword evidence="6" id="KW-1015">Disulfide bond</keyword>
<sequence length="315" mass="32361">MQSLVSFVLAALFSSALASPTKTGTAKRATCTVDSVDSAADLSDCTDVEIIAWEVPAGEVIKIEAASGANRGAAKPHPFVKFEGYGSFTNFIIKDSPAQAISIGTTSTSTFTDILVDNLDGTTDGLGANTDGFDLSASDVTISGCTVYNQDDCLAINSGTNNVFENNYCSGGHGISIGSIASDKTVTDVTSLATLSSKASCRYGMRIKVDSDATDAIVSGITYSGNSISANEKYGLLITQSYSEDFGTPSTDSVIEDINFTGSTTIITTTGDYPVIGVDCGKCEGTWNWESLVASGGEAADIILAGGASILGGSY</sequence>
<dbReference type="PROSITE" id="PS00502">
    <property type="entry name" value="POLYGALACTURONASE"/>
    <property type="match status" value="1"/>
</dbReference>
<dbReference type="InterPro" id="IPR000743">
    <property type="entry name" value="Glyco_hydro_28"/>
</dbReference>
<keyword evidence="8" id="KW-0961">Cell wall biogenesis/degradation</keyword>
<dbReference type="PANTHER" id="PTHR31884">
    <property type="entry name" value="POLYGALACTURONASE"/>
    <property type="match status" value="1"/>
</dbReference>
<evidence type="ECO:0000256" key="7">
    <source>
        <dbReference type="ARBA" id="ARBA00023295"/>
    </source>
</evidence>
<keyword evidence="4" id="KW-0677">Repeat</keyword>
<dbReference type="SMART" id="SM00710">
    <property type="entry name" value="PbH1"/>
    <property type="match status" value="4"/>
</dbReference>
<dbReference type="GO" id="GO:0005576">
    <property type="term" value="C:extracellular region"/>
    <property type="evidence" value="ECO:0007669"/>
    <property type="project" value="TreeGrafter"/>
</dbReference>
<dbReference type="InterPro" id="IPR012334">
    <property type="entry name" value="Pectin_lyas_fold"/>
</dbReference>
<dbReference type="GO" id="GO:0016829">
    <property type="term" value="F:lyase activity"/>
    <property type="evidence" value="ECO:0007669"/>
    <property type="project" value="UniProtKB-KW"/>
</dbReference>
<evidence type="ECO:0000313" key="13">
    <source>
        <dbReference type="EMBL" id="KAE9395333.1"/>
    </source>
</evidence>
<dbReference type="Proteomes" id="UP000799118">
    <property type="component" value="Unassembled WGS sequence"/>
</dbReference>
<name>A0A6A4HC95_9AGAR</name>
<evidence type="ECO:0000256" key="2">
    <source>
        <dbReference type="ARBA" id="ARBA00012736"/>
    </source>
</evidence>
<evidence type="ECO:0000256" key="1">
    <source>
        <dbReference type="ARBA" id="ARBA00008834"/>
    </source>
</evidence>
<evidence type="ECO:0000256" key="12">
    <source>
        <dbReference type="SAM" id="SignalP"/>
    </source>
</evidence>
<dbReference type="InterPro" id="IPR050434">
    <property type="entry name" value="Glycosyl_hydrlase_28"/>
</dbReference>
<comment type="catalytic activity">
    <reaction evidence="9">
        <text>(1,4-alpha-D-galacturonosyl)n+m + H2O = (1,4-alpha-D-galacturonosyl)n + (1,4-alpha-D-galacturonosyl)m.</text>
        <dbReference type="EC" id="3.2.1.15"/>
    </reaction>
</comment>
<dbReference type="Pfam" id="PF00295">
    <property type="entry name" value="Glyco_hydro_28"/>
    <property type="match status" value="1"/>
</dbReference>
<dbReference type="InterPro" id="IPR006626">
    <property type="entry name" value="PbH1"/>
</dbReference>
<keyword evidence="14" id="KW-1185">Reference proteome</keyword>
<evidence type="ECO:0000313" key="14">
    <source>
        <dbReference type="Proteomes" id="UP000799118"/>
    </source>
</evidence>
<keyword evidence="3 12" id="KW-0732">Signal</keyword>
<feature type="active site" evidence="10">
    <location>
        <position position="173"/>
    </location>
</feature>